<proteinExistence type="predicted"/>
<dbReference type="STRING" id="502025.Hoch_5848"/>
<accession>D0LIG8</accession>
<dbReference type="KEGG" id="hoh:Hoch_5848"/>
<sequence>MAIAALASMATSAPYWAKTRWLRGDSIALSSAASTARVPFTLRNSAGPHHVSLHIEAMVRVLAGEALVEVGLENASGQIIFRELHTLADAESVALSPERMSFACQRAPGEECVDEMVLTYSLVGAATEEVAVDWRVTAQASGDEDEPPDGLVLELASAGARSVSSAPELPTQETFSDPSDDERWRLHAIFDDGARRNLRAAAPLRFVIRGGGDFVSSELRVLVDLSHRGQGQGAQVLVHADDPAIGVLGAYQLDSIGAGVAYVMLPIPEPLDCAPTGDVCERGFTIELLPADDNSGSVSANVSVRALIDGGPGSGDRAPDDALLELTLDQMDEIDAP</sequence>
<organism evidence="1 2">
    <name type="scientific">Haliangium ochraceum (strain DSM 14365 / JCM 11303 / SMP-2)</name>
    <dbReference type="NCBI Taxonomy" id="502025"/>
    <lineage>
        <taxon>Bacteria</taxon>
        <taxon>Pseudomonadati</taxon>
        <taxon>Myxococcota</taxon>
        <taxon>Polyangia</taxon>
        <taxon>Haliangiales</taxon>
        <taxon>Kofleriaceae</taxon>
        <taxon>Haliangium</taxon>
    </lineage>
</organism>
<name>D0LIG8_HALO1</name>
<dbReference type="HOGENOM" id="CLU_823282_0_0_7"/>
<protein>
    <submittedName>
        <fullName evidence="1">Uncharacterized protein</fullName>
    </submittedName>
</protein>
<dbReference type="AlphaFoldDB" id="D0LIG8"/>
<dbReference type="EMBL" id="CP001804">
    <property type="protein sequence ID" value="ACY18324.1"/>
    <property type="molecule type" value="Genomic_DNA"/>
</dbReference>
<dbReference type="Proteomes" id="UP000001880">
    <property type="component" value="Chromosome"/>
</dbReference>
<evidence type="ECO:0000313" key="1">
    <source>
        <dbReference type="EMBL" id="ACY18324.1"/>
    </source>
</evidence>
<evidence type="ECO:0000313" key="2">
    <source>
        <dbReference type="Proteomes" id="UP000001880"/>
    </source>
</evidence>
<reference evidence="1 2" key="1">
    <citation type="journal article" date="2010" name="Stand. Genomic Sci.">
        <title>Complete genome sequence of Haliangium ochraceum type strain (SMP-2).</title>
        <authorList>
            <consortium name="US DOE Joint Genome Institute (JGI-PGF)"/>
            <person name="Ivanova N."/>
            <person name="Daum C."/>
            <person name="Lang E."/>
            <person name="Abt B."/>
            <person name="Kopitz M."/>
            <person name="Saunders E."/>
            <person name="Lapidus A."/>
            <person name="Lucas S."/>
            <person name="Glavina Del Rio T."/>
            <person name="Nolan M."/>
            <person name="Tice H."/>
            <person name="Copeland A."/>
            <person name="Cheng J.F."/>
            <person name="Chen F."/>
            <person name="Bruce D."/>
            <person name="Goodwin L."/>
            <person name="Pitluck S."/>
            <person name="Mavromatis K."/>
            <person name="Pati A."/>
            <person name="Mikhailova N."/>
            <person name="Chen A."/>
            <person name="Palaniappan K."/>
            <person name="Land M."/>
            <person name="Hauser L."/>
            <person name="Chang Y.J."/>
            <person name="Jeffries C.D."/>
            <person name="Detter J.C."/>
            <person name="Brettin T."/>
            <person name="Rohde M."/>
            <person name="Goker M."/>
            <person name="Bristow J."/>
            <person name="Markowitz V."/>
            <person name="Eisen J.A."/>
            <person name="Hugenholtz P."/>
            <person name="Kyrpides N.C."/>
            <person name="Klenk H.P."/>
        </authorList>
    </citation>
    <scope>NUCLEOTIDE SEQUENCE [LARGE SCALE GENOMIC DNA]</scope>
    <source>
        <strain evidence="2">DSM 14365 / CIP 107738 / JCM 11303 / AJ 13395 / SMP-2</strain>
    </source>
</reference>
<keyword evidence="2" id="KW-1185">Reference proteome</keyword>
<gene>
    <name evidence="1" type="ordered locus">Hoch_5848</name>
</gene>